<reference evidence="3 4" key="1">
    <citation type="submission" date="2017-10" db="EMBL/GenBank/DDBJ databases">
        <title>Bacillus sp. nov., a halophilic bacterium isolated from a Keqin Lake.</title>
        <authorList>
            <person name="Wang H."/>
        </authorList>
    </citation>
    <scope>NUCLEOTIDE SEQUENCE [LARGE SCALE GENOMIC DNA]</scope>
    <source>
        <strain evidence="3 4">KQ-12</strain>
    </source>
</reference>
<dbReference type="EMBL" id="PDOD01000005">
    <property type="protein sequence ID" value="PYZ91910.1"/>
    <property type="molecule type" value="Genomic_DNA"/>
</dbReference>
<dbReference type="Proteomes" id="UP000248214">
    <property type="component" value="Unassembled WGS sequence"/>
</dbReference>
<organism evidence="3 4">
    <name type="scientific">Salipaludibacillus keqinensis</name>
    <dbReference type="NCBI Taxonomy" id="2045207"/>
    <lineage>
        <taxon>Bacteria</taxon>
        <taxon>Bacillati</taxon>
        <taxon>Bacillota</taxon>
        <taxon>Bacilli</taxon>
        <taxon>Bacillales</taxon>
        <taxon>Bacillaceae</taxon>
    </lineage>
</organism>
<keyword evidence="2" id="KW-1133">Transmembrane helix</keyword>
<evidence type="ECO:0000256" key="2">
    <source>
        <dbReference type="SAM" id="Phobius"/>
    </source>
</evidence>
<dbReference type="InterPro" id="IPR053154">
    <property type="entry name" value="c-di-AMP_regulator"/>
</dbReference>
<dbReference type="PANTHER" id="PTHR37804">
    <property type="entry name" value="CDAA REGULATORY PROTEIN CDAR"/>
    <property type="match status" value="1"/>
</dbReference>
<comment type="caution">
    <text evidence="3">The sequence shown here is derived from an EMBL/GenBank/DDBJ whole genome shotgun (WGS) entry which is preliminary data.</text>
</comment>
<name>A0A323TA24_9BACI</name>
<dbReference type="PANTHER" id="PTHR37804:SF1">
    <property type="entry name" value="CDAA REGULATORY PROTEIN CDAR"/>
    <property type="match status" value="1"/>
</dbReference>
<feature type="compositionally biased region" description="Low complexity" evidence="1">
    <location>
        <begin position="429"/>
        <end position="465"/>
    </location>
</feature>
<feature type="compositionally biased region" description="Acidic residues" evidence="1">
    <location>
        <begin position="466"/>
        <end position="475"/>
    </location>
</feature>
<proteinExistence type="predicted"/>
<dbReference type="AlphaFoldDB" id="A0A323TA24"/>
<feature type="transmembrane region" description="Helical" evidence="2">
    <location>
        <begin position="9"/>
        <end position="26"/>
    </location>
</feature>
<evidence type="ECO:0000313" key="3">
    <source>
        <dbReference type="EMBL" id="PYZ91910.1"/>
    </source>
</evidence>
<dbReference type="RefSeq" id="WP_199228199.1">
    <property type="nucleotide sequence ID" value="NZ_PDOD01000005.1"/>
</dbReference>
<keyword evidence="2" id="KW-0472">Membrane</keyword>
<dbReference type="InterPro" id="IPR012505">
    <property type="entry name" value="YbbR"/>
</dbReference>
<evidence type="ECO:0000313" key="4">
    <source>
        <dbReference type="Proteomes" id="UP000248214"/>
    </source>
</evidence>
<feature type="compositionally biased region" description="Polar residues" evidence="1">
    <location>
        <begin position="410"/>
        <end position="428"/>
    </location>
</feature>
<dbReference type="Gene3D" id="2.170.120.40">
    <property type="entry name" value="YbbR-like domain"/>
    <property type="match status" value="2"/>
</dbReference>
<dbReference type="Gene3D" id="2.170.120.30">
    <property type="match status" value="2"/>
</dbReference>
<keyword evidence="2" id="KW-0812">Transmembrane</keyword>
<dbReference type="Pfam" id="PF07949">
    <property type="entry name" value="YbbR"/>
    <property type="match status" value="3"/>
</dbReference>
<sequence length="511" mass="56375">MDKLFNKSWFIKVSSLVIAFMLFLMVNMDNAGNQPGGIPGVTDGSRVLEEVDLHYYYDDENYVLTEGPEFVQVTLRGPQTALTMAQVNQAQQELYVDLAGKEAGVHYERVQHRGFPADLSLSVVPMTVRVTLQEKQTASFPVDVELENEGQIEEGYVVGTPEVNPSSVDVTAAQGLIEQIATARANVDISDRNSSFEDSVPVVFYDQNGNDLGLNADPPAVEVHVPITSPNKEVPIRIGRDGELPDGVAIDSISTQPESVTIFGPVNVINEISFIDLSSIDLTEITNDTSFELTVPVPEGVERVEPETITVEVEATEEAEREFSDFQITVEGLEDGQAVEFLSPEDGLFDFIVKGSSSALERLDRGDLEASIDVEDLSEGEHELTLDINGPQNLRFEQRGMNVTFILSENNNDNTASGSSVETGENALNNENNENNDNNDNNNNDNNDNNDNIENSENNTNNENIQSDENEEINENENNGENVEVEENEEEIEETNNDEEIEAEENNENTS</sequence>
<keyword evidence="4" id="KW-1185">Reference proteome</keyword>
<gene>
    <name evidence="3" type="ORF">CR194_17050</name>
</gene>
<protein>
    <recommendedName>
        <fullName evidence="5">YbbR-like domain-containing protein YbbR</fullName>
    </recommendedName>
</protein>
<feature type="compositionally biased region" description="Acidic residues" evidence="1">
    <location>
        <begin position="483"/>
        <end position="511"/>
    </location>
</feature>
<accession>A0A323TA24</accession>
<feature type="region of interest" description="Disordered" evidence="1">
    <location>
        <begin position="410"/>
        <end position="511"/>
    </location>
</feature>
<evidence type="ECO:0000256" key="1">
    <source>
        <dbReference type="SAM" id="MobiDB-lite"/>
    </source>
</evidence>
<evidence type="ECO:0008006" key="5">
    <source>
        <dbReference type="Google" id="ProtNLM"/>
    </source>
</evidence>